<dbReference type="PROSITE" id="PS50866">
    <property type="entry name" value="GOLD"/>
    <property type="match status" value="1"/>
</dbReference>
<feature type="non-terminal residue" evidence="3">
    <location>
        <position position="1"/>
    </location>
</feature>
<organism evidence="3 4">
    <name type="scientific">Allacma fusca</name>
    <dbReference type="NCBI Taxonomy" id="39272"/>
    <lineage>
        <taxon>Eukaryota</taxon>
        <taxon>Metazoa</taxon>
        <taxon>Ecdysozoa</taxon>
        <taxon>Arthropoda</taxon>
        <taxon>Hexapoda</taxon>
        <taxon>Collembola</taxon>
        <taxon>Symphypleona</taxon>
        <taxon>Sminthuridae</taxon>
        <taxon>Allacma</taxon>
    </lineage>
</organism>
<dbReference type="SMART" id="SM00516">
    <property type="entry name" value="SEC14"/>
    <property type="match status" value="1"/>
</dbReference>
<accession>A0A8J2NSW3</accession>
<dbReference type="Pfam" id="PF00650">
    <property type="entry name" value="CRAL_TRIO"/>
    <property type="match status" value="1"/>
</dbReference>
<dbReference type="Proteomes" id="UP000708208">
    <property type="component" value="Unassembled WGS sequence"/>
</dbReference>
<sequence length="334" mass="38760">AIIWKIGKHTDRLLSWEAPAQFQHDFAYDMKGEDKQGYPVFTIPLGKWDIRKAYQRGQKDLVIKYMQQLLERGIERTRLKNLTDPANTFINQCVFIWDMEGLTMKQLAATGMTDALMTFGKTVEAIYPGIVKAAYAINVPKFFPLLYAMIRTVLSNRTLERVQIFGTNSEKWKMVLRQRISEDQLLEHYGGTREFDENFRRIRESRMSFCESQEDIHNGMFTVTVEAKEKVQVALDVLYPNSILRWKFNTFGDEIGFYMVFQDKDLTLINGGRVDSHLETVEGSYKAVIPGRYIFIFDNTFCHFQSKSLHYNISETHPEGVKDELTTLGVIVNN</sequence>
<evidence type="ECO:0000313" key="3">
    <source>
        <dbReference type="EMBL" id="CAG7717227.1"/>
    </source>
</evidence>
<feature type="domain" description="GOLD" evidence="2">
    <location>
        <begin position="206"/>
        <end position="315"/>
    </location>
</feature>
<evidence type="ECO:0008006" key="5">
    <source>
        <dbReference type="Google" id="ProtNLM"/>
    </source>
</evidence>
<evidence type="ECO:0000259" key="2">
    <source>
        <dbReference type="PROSITE" id="PS50866"/>
    </source>
</evidence>
<evidence type="ECO:0000259" key="1">
    <source>
        <dbReference type="PROSITE" id="PS50191"/>
    </source>
</evidence>
<dbReference type="PANTHER" id="PTHR23324:SF83">
    <property type="entry name" value="SEC14-LIKE PROTEIN 2"/>
    <property type="match status" value="1"/>
</dbReference>
<comment type="caution">
    <text evidence="3">The sequence shown here is derived from an EMBL/GenBank/DDBJ whole genome shotgun (WGS) entry which is preliminary data.</text>
</comment>
<dbReference type="OrthoDB" id="1434354at2759"/>
<evidence type="ECO:0000313" key="4">
    <source>
        <dbReference type="Proteomes" id="UP000708208"/>
    </source>
</evidence>
<proteinExistence type="predicted"/>
<dbReference type="CDD" id="cd00170">
    <property type="entry name" value="SEC14"/>
    <property type="match status" value="1"/>
</dbReference>
<dbReference type="InterPro" id="IPR009038">
    <property type="entry name" value="GOLD_dom"/>
</dbReference>
<dbReference type="InterPro" id="IPR051064">
    <property type="entry name" value="SEC14/CRAL-TRIO_domain"/>
</dbReference>
<dbReference type="EMBL" id="CAJVCH010043959">
    <property type="protein sequence ID" value="CAG7717227.1"/>
    <property type="molecule type" value="Genomic_DNA"/>
</dbReference>
<protein>
    <recommendedName>
        <fullName evidence="5">SEC14-like protein 2</fullName>
    </recommendedName>
</protein>
<dbReference type="PROSITE" id="PS50191">
    <property type="entry name" value="CRAL_TRIO"/>
    <property type="match status" value="1"/>
</dbReference>
<gene>
    <name evidence="3" type="ORF">AFUS01_LOCUS6692</name>
</gene>
<dbReference type="PANTHER" id="PTHR23324">
    <property type="entry name" value="SEC14 RELATED PROTEIN"/>
    <property type="match status" value="1"/>
</dbReference>
<keyword evidence="4" id="KW-1185">Reference proteome</keyword>
<dbReference type="AlphaFoldDB" id="A0A8J2NSW3"/>
<reference evidence="3" key="1">
    <citation type="submission" date="2021-06" db="EMBL/GenBank/DDBJ databases">
        <authorList>
            <person name="Hodson N. C."/>
            <person name="Mongue J. A."/>
            <person name="Jaron S. K."/>
        </authorList>
    </citation>
    <scope>NUCLEOTIDE SEQUENCE</scope>
</reference>
<dbReference type="GO" id="GO:0005737">
    <property type="term" value="C:cytoplasm"/>
    <property type="evidence" value="ECO:0007669"/>
    <property type="project" value="TreeGrafter"/>
</dbReference>
<name>A0A8J2NSW3_9HEXA</name>
<dbReference type="InterPro" id="IPR001251">
    <property type="entry name" value="CRAL-TRIO_dom"/>
</dbReference>
<feature type="domain" description="CRAL-TRIO" evidence="1">
    <location>
        <begin position="18"/>
        <end position="197"/>
    </location>
</feature>